<dbReference type="RefSeq" id="WP_093362111.1">
    <property type="nucleotide sequence ID" value="NZ_FOLG01000013.1"/>
</dbReference>
<evidence type="ECO:0000256" key="10">
    <source>
        <dbReference type="RuleBase" id="RU000594"/>
    </source>
</evidence>
<evidence type="ECO:0000256" key="6">
    <source>
        <dbReference type="ARBA" id="ARBA00022801"/>
    </source>
</evidence>
<dbReference type="AlphaFoldDB" id="A0A1I1NVJ2"/>
<reference evidence="12 13" key="1">
    <citation type="submission" date="2016-10" db="EMBL/GenBank/DDBJ databases">
        <authorList>
            <person name="de Groot N.N."/>
        </authorList>
    </citation>
    <scope>NUCLEOTIDE SEQUENCE [LARGE SCALE GENOMIC DNA]</scope>
    <source>
        <strain evidence="12 13">DSM 19548</strain>
    </source>
</reference>
<dbReference type="PANTHER" id="PTHR33695">
    <property type="entry name" value="LIPOPROTEIN SIGNAL PEPTIDASE"/>
    <property type="match status" value="1"/>
</dbReference>
<evidence type="ECO:0000256" key="1">
    <source>
        <dbReference type="ARBA" id="ARBA00006139"/>
    </source>
</evidence>
<feature type="transmembrane region" description="Helical" evidence="9">
    <location>
        <begin position="65"/>
        <end position="82"/>
    </location>
</feature>
<dbReference type="EC" id="3.4.23.36" evidence="9"/>
<dbReference type="GO" id="GO:0004190">
    <property type="term" value="F:aspartic-type endopeptidase activity"/>
    <property type="evidence" value="ECO:0007669"/>
    <property type="project" value="UniProtKB-UniRule"/>
</dbReference>
<comment type="catalytic activity">
    <reaction evidence="9 10">
        <text>Release of signal peptides from bacterial membrane prolipoproteins. Hydrolyzes -Xaa-Yaa-Zaa-|-(S,diacylglyceryl)Cys-, in which Xaa is hydrophobic (preferably Leu), and Yaa (Ala or Ser) and Zaa (Gly or Ala) have small, neutral side chains.</text>
        <dbReference type="EC" id="3.4.23.36"/>
    </reaction>
</comment>
<comment type="caution">
    <text evidence="9">Lacks conserved residue(s) required for the propagation of feature annotation.</text>
</comment>
<keyword evidence="5 9" id="KW-0064">Aspartyl protease</keyword>
<evidence type="ECO:0000256" key="9">
    <source>
        <dbReference type="HAMAP-Rule" id="MF_00161"/>
    </source>
</evidence>
<dbReference type="Proteomes" id="UP000198728">
    <property type="component" value="Unassembled WGS sequence"/>
</dbReference>
<dbReference type="HAMAP" id="MF_00161">
    <property type="entry name" value="LspA"/>
    <property type="match status" value="1"/>
</dbReference>
<gene>
    <name evidence="9" type="primary">lspA</name>
    <name evidence="12" type="ORF">SAMN04488094_11330</name>
</gene>
<comment type="subcellular location">
    <subcellularLocation>
        <location evidence="9">Cell membrane</location>
        <topology evidence="9">Multi-pass membrane protein</topology>
    </subcellularLocation>
</comment>
<sequence>MRLLWVVAVAAFLIDQWSKFHVYHVLDLAVREHIPVIPPLLEFRKGFNTGVNFGLFAGSADGQRWFLIGLTLVLCAGLLIWARRSFTRWIEFASAGMILGGALGNALDRLIYPGVRDFLNMSCCGIDNPYVFNVADVFIFAGAIGLVLFGGERKRRNKPS</sequence>
<dbReference type="PANTHER" id="PTHR33695:SF1">
    <property type="entry name" value="LIPOPROTEIN SIGNAL PEPTIDASE"/>
    <property type="match status" value="1"/>
</dbReference>
<keyword evidence="4 9" id="KW-0812">Transmembrane</keyword>
<protein>
    <recommendedName>
        <fullName evidence="9">Lipoprotein signal peptidase</fullName>
        <ecNumber evidence="9">3.4.23.36</ecNumber>
    </recommendedName>
    <alternativeName>
        <fullName evidence="9">Prolipoprotein signal peptidase</fullName>
    </alternativeName>
    <alternativeName>
        <fullName evidence="9">Signal peptidase II</fullName>
        <shortName evidence="9">SPase II</shortName>
    </alternativeName>
</protein>
<keyword evidence="3 9" id="KW-0645">Protease</keyword>
<evidence type="ECO:0000256" key="3">
    <source>
        <dbReference type="ARBA" id="ARBA00022670"/>
    </source>
</evidence>
<evidence type="ECO:0000313" key="13">
    <source>
        <dbReference type="Proteomes" id="UP000198728"/>
    </source>
</evidence>
<name>A0A1I1NVJ2_9RHOB</name>
<dbReference type="EMBL" id="FOLG01000013">
    <property type="protein sequence ID" value="SFD01445.1"/>
    <property type="molecule type" value="Genomic_DNA"/>
</dbReference>
<dbReference type="NCBIfam" id="TIGR00077">
    <property type="entry name" value="lspA"/>
    <property type="match status" value="1"/>
</dbReference>
<dbReference type="Pfam" id="PF01252">
    <property type="entry name" value="Peptidase_A8"/>
    <property type="match status" value="1"/>
</dbReference>
<proteinExistence type="inferred from homology"/>
<dbReference type="UniPathway" id="UPA00665"/>
<dbReference type="OrthoDB" id="9810259at2"/>
<evidence type="ECO:0000256" key="11">
    <source>
        <dbReference type="RuleBase" id="RU004181"/>
    </source>
</evidence>
<evidence type="ECO:0000256" key="7">
    <source>
        <dbReference type="ARBA" id="ARBA00022989"/>
    </source>
</evidence>
<feature type="transmembrane region" description="Helical" evidence="9">
    <location>
        <begin position="89"/>
        <end position="110"/>
    </location>
</feature>
<comment type="pathway">
    <text evidence="9">Protein modification; lipoprotein biosynthesis (signal peptide cleavage).</text>
</comment>
<keyword evidence="8 9" id="KW-0472">Membrane</keyword>
<dbReference type="PROSITE" id="PS00855">
    <property type="entry name" value="SPASE_II"/>
    <property type="match status" value="1"/>
</dbReference>
<evidence type="ECO:0000256" key="2">
    <source>
        <dbReference type="ARBA" id="ARBA00022475"/>
    </source>
</evidence>
<evidence type="ECO:0000256" key="4">
    <source>
        <dbReference type="ARBA" id="ARBA00022692"/>
    </source>
</evidence>
<evidence type="ECO:0000313" key="12">
    <source>
        <dbReference type="EMBL" id="SFD01445.1"/>
    </source>
</evidence>
<feature type="active site" evidence="9">
    <location>
        <position position="136"/>
    </location>
</feature>
<dbReference type="GO" id="GO:0005886">
    <property type="term" value="C:plasma membrane"/>
    <property type="evidence" value="ECO:0007669"/>
    <property type="project" value="UniProtKB-SubCell"/>
</dbReference>
<evidence type="ECO:0000256" key="8">
    <source>
        <dbReference type="ARBA" id="ARBA00023136"/>
    </source>
</evidence>
<comment type="function">
    <text evidence="9 10">This protein specifically catalyzes the removal of signal peptides from prolipoproteins.</text>
</comment>
<keyword evidence="7 9" id="KW-1133">Transmembrane helix</keyword>
<comment type="similarity">
    <text evidence="1 9 11">Belongs to the peptidase A8 family.</text>
</comment>
<evidence type="ECO:0000256" key="5">
    <source>
        <dbReference type="ARBA" id="ARBA00022750"/>
    </source>
</evidence>
<accession>A0A1I1NVJ2</accession>
<keyword evidence="6 9" id="KW-0378">Hydrolase</keyword>
<feature type="transmembrane region" description="Helical" evidence="9">
    <location>
        <begin position="130"/>
        <end position="150"/>
    </location>
</feature>
<keyword evidence="2 9" id="KW-1003">Cell membrane</keyword>
<feature type="active site" evidence="9">
    <location>
        <position position="117"/>
    </location>
</feature>
<dbReference type="InterPro" id="IPR001872">
    <property type="entry name" value="Peptidase_A8"/>
</dbReference>
<organism evidence="12 13">
    <name type="scientific">Tropicimonas isoalkanivorans</name>
    <dbReference type="NCBI Taxonomy" id="441112"/>
    <lineage>
        <taxon>Bacteria</taxon>
        <taxon>Pseudomonadati</taxon>
        <taxon>Pseudomonadota</taxon>
        <taxon>Alphaproteobacteria</taxon>
        <taxon>Rhodobacterales</taxon>
        <taxon>Roseobacteraceae</taxon>
        <taxon>Tropicimonas</taxon>
    </lineage>
</organism>
<keyword evidence="13" id="KW-1185">Reference proteome</keyword>
<dbReference type="STRING" id="441112.SAMN04488094_11330"/>
<dbReference type="GO" id="GO:0006508">
    <property type="term" value="P:proteolysis"/>
    <property type="evidence" value="ECO:0007669"/>
    <property type="project" value="UniProtKB-KW"/>
</dbReference>
<dbReference type="PRINTS" id="PR00781">
    <property type="entry name" value="LIPOSIGPTASE"/>
</dbReference>